<name>A0A1K0G6N1_9ACTN</name>
<accession>A0A1K0G6N1</accession>
<sequence>MTRPAHGRPSIDPKLELKRLLREATELRGWSKADLAKRSGLNRNVVGAALDDDKGVPSTATLGSLCRVLSPDPSDLLVALVRLREQASAKPRPAAGHLDTDLPVPAWPVTAWSPYMLGVHQAVSAGVEGSSELTAFVPRQHDHRMSKVLRNAVQQQRHALVILVGGSSTGKTRSAMEAVRTGLPDRPLAAPVDTASLLATLRKWPVEQPVVLWLNEMQRFLQGTAGAEAALELRRRLTMPGCTVVLGTLWPSYYDRLLAITEEASEADVNARELLNSAEIVLVPETFQDPVEWKALREAARHDTRLAMAVQATDGRVIQALSGGPALVDRYERVLDPHCRAIVSAAMDAHWLDVTGQLPAPYLEVAAAAYLTARQRVAEKTWFVESIHQATAEVNGVAALTPTRAAPGIGPADGYILADYLAQHGRAVRAGGPVPAEVSQALIDHVVAPADRWDLARKAERQGSFRFAEQLLLAEAQTTSDGGVLYDLGKLQERRGDLVGAEKWLRAAHEAGTLLARTDLIGLLERSGRLEDGLDLLRSDAADGDRSATLELGGVLRHQGRIDEAERLLRALVDHGNLALAHPPSIDLVWTGAMYELALLLERTGRADEADSMLRTAAREGSSDAVRLLDERHPESAAQRLKDNLLAAAEAGDRNAMRSLQWGLAEAGDKEGAAYWLRRGAAAGDLEAMVWLAQDLRRERRFPEAREWLRRSVESWGHPYPRCMVSLLESPPRPPDWRIESHCSSTATHALEELGEIMEEEGDLDEAERLWDAMDKFGSRGVLKRRCLLLARRGEQGKAEQLLRDRIEDGGTGDFHRLADFLIARGRPAEAEAPLREAAHKGNGHALTRLIDLLYSLGRGDEGDELKRHGL</sequence>
<dbReference type="SUPFAM" id="SSF81901">
    <property type="entry name" value="HCP-like"/>
    <property type="match status" value="1"/>
</dbReference>
<reference evidence="2 3" key="1">
    <citation type="submission" date="2016-09" db="EMBL/GenBank/DDBJ databases">
        <title>Couchioplanes caeruleus draft genome sequence.</title>
        <authorList>
            <person name="Sheehan J."/>
            <person name="Caffrey P."/>
        </authorList>
    </citation>
    <scope>NUCLEOTIDE SEQUENCE [LARGE SCALE GENOMIC DNA]</scope>
    <source>
        <strain evidence="2 3">DSM 43634</strain>
    </source>
</reference>
<dbReference type="InterPro" id="IPR010982">
    <property type="entry name" value="Lambda_DNA-bd_dom_sf"/>
</dbReference>
<evidence type="ECO:0000259" key="1">
    <source>
        <dbReference type="PROSITE" id="PS50943"/>
    </source>
</evidence>
<dbReference type="EMBL" id="MEIA01000187">
    <property type="protein sequence ID" value="OJF12922.1"/>
    <property type="molecule type" value="Genomic_DNA"/>
</dbReference>
<gene>
    <name evidence="2" type="ORF">BG844_18015</name>
</gene>
<proteinExistence type="predicted"/>
<protein>
    <recommendedName>
        <fullName evidence="1">HTH cro/C1-type domain-containing protein</fullName>
    </recommendedName>
</protein>
<organism evidence="2 3">
    <name type="scientific">Couchioplanes caeruleus subsp. caeruleus</name>
    <dbReference type="NCBI Taxonomy" id="56427"/>
    <lineage>
        <taxon>Bacteria</taxon>
        <taxon>Bacillati</taxon>
        <taxon>Actinomycetota</taxon>
        <taxon>Actinomycetes</taxon>
        <taxon>Micromonosporales</taxon>
        <taxon>Micromonosporaceae</taxon>
        <taxon>Couchioplanes</taxon>
    </lineage>
</organism>
<dbReference type="InterPro" id="IPR011990">
    <property type="entry name" value="TPR-like_helical_dom_sf"/>
</dbReference>
<dbReference type="Proteomes" id="UP000182486">
    <property type="component" value="Unassembled WGS sequence"/>
</dbReference>
<dbReference type="Gene3D" id="1.10.260.40">
    <property type="entry name" value="lambda repressor-like DNA-binding domains"/>
    <property type="match status" value="1"/>
</dbReference>
<dbReference type="SUPFAM" id="SSF47413">
    <property type="entry name" value="lambda repressor-like DNA-binding domains"/>
    <property type="match status" value="1"/>
</dbReference>
<dbReference type="Gene3D" id="1.25.40.10">
    <property type="entry name" value="Tetratricopeptide repeat domain"/>
    <property type="match status" value="3"/>
</dbReference>
<evidence type="ECO:0000313" key="2">
    <source>
        <dbReference type="EMBL" id="OJF12922.1"/>
    </source>
</evidence>
<dbReference type="PROSITE" id="PS50943">
    <property type="entry name" value="HTH_CROC1"/>
    <property type="match status" value="1"/>
</dbReference>
<keyword evidence="3" id="KW-1185">Reference proteome</keyword>
<evidence type="ECO:0000313" key="3">
    <source>
        <dbReference type="Proteomes" id="UP000182486"/>
    </source>
</evidence>
<dbReference type="RefSeq" id="WP_071806504.1">
    <property type="nucleotide sequence ID" value="NZ_MEIA01000187.1"/>
</dbReference>
<dbReference type="AlphaFoldDB" id="A0A1K0G6N1"/>
<dbReference type="InterPro" id="IPR001387">
    <property type="entry name" value="Cro/C1-type_HTH"/>
</dbReference>
<dbReference type="Pfam" id="PF13443">
    <property type="entry name" value="HTH_26"/>
    <property type="match status" value="1"/>
</dbReference>
<dbReference type="GO" id="GO:0003677">
    <property type="term" value="F:DNA binding"/>
    <property type="evidence" value="ECO:0007669"/>
    <property type="project" value="InterPro"/>
</dbReference>
<comment type="caution">
    <text evidence="2">The sequence shown here is derived from an EMBL/GenBank/DDBJ whole genome shotgun (WGS) entry which is preliminary data.</text>
</comment>
<feature type="domain" description="HTH cro/C1-type" evidence="1">
    <location>
        <begin position="21"/>
        <end position="76"/>
    </location>
</feature>